<dbReference type="AlphaFoldDB" id="A0A165IEJ5"/>
<dbReference type="OrthoDB" id="445556at2759"/>
<dbReference type="GeneID" id="28900086"/>
<evidence type="ECO:0000256" key="9">
    <source>
        <dbReference type="ARBA" id="ARBA00022833"/>
    </source>
</evidence>
<comment type="pathway">
    <text evidence="4">Protein modification; peptidyl-diphthamide biosynthesis.</text>
</comment>
<evidence type="ECO:0000256" key="2">
    <source>
        <dbReference type="ARBA" id="ARBA00004123"/>
    </source>
</evidence>
<evidence type="ECO:0000256" key="1">
    <source>
        <dbReference type="ARBA" id="ARBA00003474"/>
    </source>
</evidence>
<dbReference type="FunCoup" id="A0A165IEJ5">
    <property type="interactions" value="348"/>
</dbReference>
<evidence type="ECO:0000259" key="12">
    <source>
        <dbReference type="PROSITE" id="PS50076"/>
    </source>
</evidence>
<evidence type="ECO:0000256" key="4">
    <source>
        <dbReference type="ARBA" id="ARBA00005156"/>
    </source>
</evidence>
<keyword evidence="7" id="KW-0963">Cytoplasm</keyword>
<organism evidence="14 15">
    <name type="scientific">Xylona heveae (strain CBS 132557 / TC161)</name>
    <dbReference type="NCBI Taxonomy" id="1328760"/>
    <lineage>
        <taxon>Eukaryota</taxon>
        <taxon>Fungi</taxon>
        <taxon>Dikarya</taxon>
        <taxon>Ascomycota</taxon>
        <taxon>Pezizomycotina</taxon>
        <taxon>Xylonomycetes</taxon>
        <taxon>Xylonales</taxon>
        <taxon>Xylonaceae</taxon>
        <taxon>Xylona</taxon>
    </lineage>
</organism>
<dbReference type="GO" id="GO:0005634">
    <property type="term" value="C:nucleus"/>
    <property type="evidence" value="ECO:0007669"/>
    <property type="project" value="UniProtKB-SubCell"/>
</dbReference>
<feature type="domain" description="DPH-type MB" evidence="13">
    <location>
        <begin position="105"/>
        <end position="167"/>
    </location>
</feature>
<evidence type="ECO:0000256" key="8">
    <source>
        <dbReference type="ARBA" id="ARBA00022723"/>
    </source>
</evidence>
<evidence type="ECO:0000256" key="5">
    <source>
        <dbReference type="ARBA" id="ARBA00006169"/>
    </source>
</evidence>
<dbReference type="UniPathway" id="UPA00559"/>
<evidence type="ECO:0000256" key="11">
    <source>
        <dbReference type="ARBA" id="ARBA00023242"/>
    </source>
</evidence>
<dbReference type="Proteomes" id="UP000076632">
    <property type="component" value="Unassembled WGS sequence"/>
</dbReference>
<dbReference type="STRING" id="1328760.A0A165IEJ5"/>
<dbReference type="GO" id="GO:0017183">
    <property type="term" value="P:protein histidyl modification to diphthamide"/>
    <property type="evidence" value="ECO:0007669"/>
    <property type="project" value="UniProtKB-UniPathway"/>
</dbReference>
<dbReference type="Gene3D" id="3.10.660.10">
    <property type="entry name" value="DPH Zinc finger"/>
    <property type="match status" value="1"/>
</dbReference>
<dbReference type="Pfam" id="PF05207">
    <property type="entry name" value="Zn_ribbon_CSL"/>
    <property type="match status" value="1"/>
</dbReference>
<dbReference type="Pfam" id="PF00226">
    <property type="entry name" value="DnaJ"/>
    <property type="match status" value="1"/>
</dbReference>
<keyword evidence="10" id="KW-0408">Iron</keyword>
<reference evidence="14 15" key="1">
    <citation type="journal article" date="2016" name="Fungal Biol.">
        <title>The genome of Xylona heveae provides a window into fungal endophytism.</title>
        <authorList>
            <person name="Gazis R."/>
            <person name="Kuo A."/>
            <person name="Riley R."/>
            <person name="LaButti K."/>
            <person name="Lipzen A."/>
            <person name="Lin J."/>
            <person name="Amirebrahimi M."/>
            <person name="Hesse C.N."/>
            <person name="Spatafora J.W."/>
            <person name="Henrissat B."/>
            <person name="Hainaut M."/>
            <person name="Grigoriev I.V."/>
            <person name="Hibbett D.S."/>
        </authorList>
    </citation>
    <scope>NUCLEOTIDE SEQUENCE [LARGE SCALE GENOMIC DNA]</scope>
    <source>
        <strain evidence="14 15">TC161</strain>
    </source>
</reference>
<name>A0A165IEJ5_XYLHT</name>
<dbReference type="SUPFAM" id="SSF144217">
    <property type="entry name" value="CSL zinc finger"/>
    <property type="match status" value="1"/>
</dbReference>
<evidence type="ECO:0000313" key="15">
    <source>
        <dbReference type="Proteomes" id="UP000076632"/>
    </source>
</evidence>
<evidence type="ECO:0000256" key="10">
    <source>
        <dbReference type="ARBA" id="ARBA00023004"/>
    </source>
</evidence>
<dbReference type="SUPFAM" id="SSF46565">
    <property type="entry name" value="Chaperone J-domain"/>
    <property type="match status" value="1"/>
</dbReference>
<evidence type="ECO:0000256" key="6">
    <source>
        <dbReference type="ARBA" id="ARBA00021797"/>
    </source>
</evidence>
<sequence length="184" mass="20474">MTGPLASDAPRHYDVLGICSPLLGQKLSSLDIKQAYRRALLLHHPDKSKNLTPDESERQSKFSIDQITHAYKILIDPVSRAEYDLSLRLQPESSTNGSQIIFHSGLETVDLDDLGFDDSQDIWYRSCRCGEARGFVLHESDLEKDATLGEVVIGCRGCSLWLKVLFEAIEAAEGEGEQDHETNG</sequence>
<evidence type="ECO:0000256" key="3">
    <source>
        <dbReference type="ARBA" id="ARBA00004496"/>
    </source>
</evidence>
<keyword evidence="15" id="KW-1185">Reference proteome</keyword>
<dbReference type="PROSITE" id="PS51074">
    <property type="entry name" value="DPH_MB"/>
    <property type="match status" value="1"/>
</dbReference>
<evidence type="ECO:0000256" key="7">
    <source>
        <dbReference type="ARBA" id="ARBA00022490"/>
    </source>
</evidence>
<dbReference type="InParanoid" id="A0A165IEJ5"/>
<evidence type="ECO:0000259" key="13">
    <source>
        <dbReference type="PROSITE" id="PS51074"/>
    </source>
</evidence>
<dbReference type="CDD" id="cd06257">
    <property type="entry name" value="DnaJ"/>
    <property type="match status" value="1"/>
</dbReference>
<protein>
    <recommendedName>
        <fullName evidence="6">Diphthamide biosynthesis protein 4</fullName>
    </recommendedName>
</protein>
<dbReference type="EMBL" id="KV407456">
    <property type="protein sequence ID" value="KZF24782.1"/>
    <property type="molecule type" value="Genomic_DNA"/>
</dbReference>
<keyword evidence="9" id="KW-0862">Zinc</keyword>
<dbReference type="PROSITE" id="PS50076">
    <property type="entry name" value="DNAJ_2"/>
    <property type="match status" value="1"/>
</dbReference>
<dbReference type="PANTHER" id="PTHR21454:SF46">
    <property type="entry name" value="DIPHTHAMIDE BIOSYNTHESIS PROTEIN 4"/>
    <property type="match status" value="1"/>
</dbReference>
<proteinExistence type="inferred from homology"/>
<dbReference type="RefSeq" id="XP_018190337.1">
    <property type="nucleotide sequence ID" value="XM_018334949.1"/>
</dbReference>
<gene>
    <name evidence="14" type="ORF">L228DRAFT_267088</name>
</gene>
<accession>A0A165IEJ5</accession>
<dbReference type="SMART" id="SM00271">
    <property type="entry name" value="DnaJ"/>
    <property type="match status" value="1"/>
</dbReference>
<comment type="function">
    <text evidence="1">Required for the first step of diphthamide biosynthesis, the transfer of 3-amino-3-carboxypropyl from S-adenosyl-L-methionine to a histidine residue. Diphthamide is a post-translational modification of histidine which occurs in elongation factor 2.</text>
</comment>
<comment type="similarity">
    <text evidence="5">Belongs to the DPH4 family.</text>
</comment>
<dbReference type="GO" id="GO:0046872">
    <property type="term" value="F:metal ion binding"/>
    <property type="evidence" value="ECO:0007669"/>
    <property type="project" value="UniProtKB-KW"/>
</dbReference>
<dbReference type="Gene3D" id="1.10.287.110">
    <property type="entry name" value="DnaJ domain"/>
    <property type="match status" value="1"/>
</dbReference>
<dbReference type="InterPro" id="IPR036671">
    <property type="entry name" value="DPH_MB_sf"/>
</dbReference>
<dbReference type="GO" id="GO:0005737">
    <property type="term" value="C:cytoplasm"/>
    <property type="evidence" value="ECO:0007669"/>
    <property type="project" value="UniProtKB-SubCell"/>
</dbReference>
<keyword evidence="11" id="KW-0539">Nucleus</keyword>
<feature type="domain" description="J" evidence="12">
    <location>
        <begin position="11"/>
        <end position="87"/>
    </location>
</feature>
<dbReference type="OMA" id="IIGCRGC"/>
<dbReference type="InterPro" id="IPR044248">
    <property type="entry name" value="DPH3/4-like"/>
</dbReference>
<evidence type="ECO:0000313" key="14">
    <source>
        <dbReference type="EMBL" id="KZF24782.1"/>
    </source>
</evidence>
<dbReference type="InterPro" id="IPR007872">
    <property type="entry name" value="DPH_MB_dom"/>
</dbReference>
<dbReference type="PANTHER" id="PTHR21454">
    <property type="entry name" value="DPH3 HOMOLOG-RELATED"/>
    <property type="match status" value="1"/>
</dbReference>
<dbReference type="InterPro" id="IPR036869">
    <property type="entry name" value="J_dom_sf"/>
</dbReference>
<comment type="subcellular location">
    <subcellularLocation>
        <location evidence="3">Cytoplasm</location>
    </subcellularLocation>
    <subcellularLocation>
        <location evidence="2">Nucleus</location>
    </subcellularLocation>
</comment>
<dbReference type="InterPro" id="IPR001623">
    <property type="entry name" value="DnaJ_domain"/>
</dbReference>
<keyword evidence="8" id="KW-0479">Metal-binding</keyword>